<dbReference type="GO" id="GO:0005675">
    <property type="term" value="C:transcription factor TFIIH holo complex"/>
    <property type="evidence" value="ECO:0007669"/>
    <property type="project" value="TreeGrafter"/>
</dbReference>
<protein>
    <recommendedName>
        <fullName evidence="8">General transcription and DNA repair factor IIH subunit TFB5</fullName>
    </recommendedName>
</protein>
<keyword evidence="4 8" id="KW-0805">Transcription regulation</keyword>
<evidence type="ECO:0000256" key="1">
    <source>
        <dbReference type="ARBA" id="ARBA00004123"/>
    </source>
</evidence>
<proteinExistence type="inferred from homology"/>
<accession>A0A6U3NKI7</accession>
<keyword evidence="6 8" id="KW-0234">DNA repair</keyword>
<evidence type="ECO:0000313" key="10">
    <source>
        <dbReference type="EMBL" id="CAD9313862.1"/>
    </source>
</evidence>
<evidence type="ECO:0000256" key="8">
    <source>
        <dbReference type="RuleBase" id="RU368032"/>
    </source>
</evidence>
<dbReference type="Pfam" id="PF06331">
    <property type="entry name" value="Tfb5"/>
    <property type="match status" value="1"/>
</dbReference>
<keyword evidence="7 8" id="KW-0539">Nucleus</keyword>
<dbReference type="EMBL" id="HBGN01000446">
    <property type="protein sequence ID" value="CAD9313862.1"/>
    <property type="molecule type" value="Transcribed_RNA"/>
</dbReference>
<dbReference type="GO" id="GO:0006367">
    <property type="term" value="P:transcription initiation at RNA polymerase II promoter"/>
    <property type="evidence" value="ECO:0007669"/>
    <property type="project" value="UniProtKB-UniRule"/>
</dbReference>
<evidence type="ECO:0000256" key="4">
    <source>
        <dbReference type="ARBA" id="ARBA00023015"/>
    </source>
</evidence>
<dbReference type="SUPFAM" id="SSF142897">
    <property type="entry name" value="TFB5-like"/>
    <property type="match status" value="1"/>
</dbReference>
<evidence type="ECO:0000256" key="9">
    <source>
        <dbReference type="SAM" id="MobiDB-lite"/>
    </source>
</evidence>
<evidence type="ECO:0000256" key="2">
    <source>
        <dbReference type="ARBA" id="ARBA00007470"/>
    </source>
</evidence>
<gene>
    <name evidence="10" type="ORF">DBRI1063_LOCUS268</name>
</gene>
<evidence type="ECO:0000256" key="3">
    <source>
        <dbReference type="ARBA" id="ARBA00022763"/>
    </source>
</evidence>
<dbReference type="InterPro" id="IPR009400">
    <property type="entry name" value="TFIIH_TTDA/Tfb5"/>
</dbReference>
<evidence type="ECO:0000256" key="6">
    <source>
        <dbReference type="ARBA" id="ARBA00023204"/>
    </source>
</evidence>
<dbReference type="GO" id="GO:0006294">
    <property type="term" value="P:nucleotide-excision repair, preincision complex assembly"/>
    <property type="evidence" value="ECO:0007669"/>
    <property type="project" value="TreeGrafter"/>
</dbReference>
<dbReference type="Gene3D" id="3.30.70.1220">
    <property type="entry name" value="TFB5-like"/>
    <property type="match status" value="1"/>
</dbReference>
<dbReference type="GO" id="GO:0000439">
    <property type="term" value="C:transcription factor TFIIH core complex"/>
    <property type="evidence" value="ECO:0007669"/>
    <property type="project" value="UniProtKB-UniRule"/>
</dbReference>
<name>A0A6U3NKI7_9STRA</name>
<dbReference type="PANTHER" id="PTHR28580:SF1">
    <property type="entry name" value="GENERAL TRANSCRIPTION FACTOR IIH SUBUNIT 5"/>
    <property type="match status" value="1"/>
</dbReference>
<comment type="function">
    <text evidence="8">In NER, TFIIH acts by opening DNA around the lesion to allow the excision of the damaged oligonucleotide and its replacement by a new DNA fragment. In transcription, TFIIH has an essential role in transcription initiation. When the pre-initiation complex (PIC) has been established, TFIIH is required for promoter opening and promoter escape.</text>
</comment>
<comment type="subunit">
    <text evidence="8">Component of the 7-subunit TFIIH core complex.</text>
</comment>
<keyword evidence="3 8" id="KW-0227">DNA damage</keyword>
<dbReference type="InterPro" id="IPR035935">
    <property type="entry name" value="TFB5-like_sf"/>
</dbReference>
<reference evidence="10" key="1">
    <citation type="submission" date="2021-01" db="EMBL/GenBank/DDBJ databases">
        <authorList>
            <person name="Corre E."/>
            <person name="Pelletier E."/>
            <person name="Niang G."/>
            <person name="Scheremetjew M."/>
            <person name="Finn R."/>
            <person name="Kale V."/>
            <person name="Holt S."/>
            <person name="Cochrane G."/>
            <person name="Meng A."/>
            <person name="Brown T."/>
            <person name="Cohen L."/>
        </authorList>
    </citation>
    <scope>NUCLEOTIDE SEQUENCE</scope>
    <source>
        <strain evidence="10">Pop2</strain>
    </source>
</reference>
<evidence type="ECO:0000256" key="5">
    <source>
        <dbReference type="ARBA" id="ARBA00023163"/>
    </source>
</evidence>
<dbReference type="AlphaFoldDB" id="A0A6U3NKI7"/>
<feature type="compositionally biased region" description="Basic residues" evidence="9">
    <location>
        <begin position="8"/>
        <end position="20"/>
    </location>
</feature>
<comment type="subcellular location">
    <subcellularLocation>
        <location evidence="1 8">Nucleus</location>
    </subcellularLocation>
</comment>
<dbReference type="SMART" id="SM01395">
    <property type="entry name" value="Tbf5"/>
    <property type="match status" value="1"/>
</dbReference>
<feature type="region of interest" description="Disordered" evidence="9">
    <location>
        <begin position="1"/>
        <end position="33"/>
    </location>
</feature>
<keyword evidence="5 8" id="KW-0804">Transcription</keyword>
<sequence>MPLSSSSKSKKEKFKFKSKQRQQLPSKKSAAATNAAVTTTLPSSGFLLTCDPPVKQFIRHMNETRSADKKFIIEDLDATHLLIDGKARKEILRKVEEWMDDNVFSNVERVGESLEPG</sequence>
<dbReference type="PANTHER" id="PTHR28580">
    <property type="entry name" value="GENERAL TRANSCRIPTION FACTOR IIH SUBUNIT 5"/>
    <property type="match status" value="1"/>
</dbReference>
<organism evidence="10">
    <name type="scientific">Ditylum brightwellii</name>
    <dbReference type="NCBI Taxonomy" id="49249"/>
    <lineage>
        <taxon>Eukaryota</taxon>
        <taxon>Sar</taxon>
        <taxon>Stramenopiles</taxon>
        <taxon>Ochrophyta</taxon>
        <taxon>Bacillariophyta</taxon>
        <taxon>Mediophyceae</taxon>
        <taxon>Lithodesmiophycidae</taxon>
        <taxon>Lithodesmiales</taxon>
        <taxon>Lithodesmiaceae</taxon>
        <taxon>Ditylum</taxon>
    </lineage>
</organism>
<comment type="similarity">
    <text evidence="2 8">Belongs to the TFB5 family.</text>
</comment>
<evidence type="ECO:0000256" key="7">
    <source>
        <dbReference type="ARBA" id="ARBA00023242"/>
    </source>
</evidence>